<dbReference type="AlphaFoldDB" id="A0A809SCI3"/>
<reference evidence="14" key="1">
    <citation type="submission" date="2019-11" db="EMBL/GenBank/DDBJ databases">
        <title>Isolation and characterization of a novel species in the genus Sulfuriferula.</title>
        <authorList>
            <person name="Mochizuki J."/>
            <person name="Kojima H."/>
            <person name="Fukui M."/>
        </authorList>
    </citation>
    <scope>NUCLEOTIDE SEQUENCE [LARGE SCALE GENOMIC DNA]</scope>
    <source>
        <strain evidence="14">SGTM</strain>
    </source>
</reference>
<dbReference type="Gene3D" id="2.60.40.3500">
    <property type="match status" value="1"/>
</dbReference>
<gene>
    <name evidence="13" type="primary">amiC</name>
    <name evidence="13" type="ORF">SFSGTM_06150</name>
</gene>
<dbReference type="GO" id="GO:0030288">
    <property type="term" value="C:outer membrane-bounded periplasmic space"/>
    <property type="evidence" value="ECO:0007669"/>
    <property type="project" value="TreeGrafter"/>
</dbReference>
<keyword evidence="6" id="KW-0574">Periplasm</keyword>
<evidence type="ECO:0000256" key="3">
    <source>
        <dbReference type="ARBA" id="ARBA00010860"/>
    </source>
</evidence>
<evidence type="ECO:0000313" key="13">
    <source>
        <dbReference type="EMBL" id="BBO99906.1"/>
    </source>
</evidence>
<evidence type="ECO:0000256" key="4">
    <source>
        <dbReference type="ARBA" id="ARBA00011901"/>
    </source>
</evidence>
<dbReference type="Proteomes" id="UP000463939">
    <property type="component" value="Chromosome"/>
</dbReference>
<protein>
    <recommendedName>
        <fullName evidence="9">N-acetylmuramoyl-L-alanine amidase AmiC</fullName>
        <ecNumber evidence="4">3.5.1.28</ecNumber>
    </recommendedName>
</protein>
<accession>A0A809SCI3</accession>
<sequence>MSQSIANRIATYAIAALCMAPLWATAANTINDARYWPANDYSRLTLESAAPINYKVFSLENPARLVIDLEDVTSAQAIVDLTNKIGTNDPWIAKLRAGLNRPGVFRLVLDLRGEVKPTLFTLKPVGTYGNRLVLDVYPAKPGAAKPADTDAAITAPITDPKPDIKADIKPELKPDTKIAENTDITSDDKTPKPVDKSDKSGKKPSYVITRLVTVAIDAGHGGEDPGAHGANGTLEKNVTLAIAKRVKAKIDAIDNMRAVLTRDSDFFIPLAERVNKARRLNADLFVSIHADAFIRPDARGSSVFTLSEHGATSAAARWLAKSENDADLVGGVNVGVKDKNLAKTLIDLSQTATNTDSRRLASSVLNQLSEVNRLHKGEVEEAGFAVLKAPDIPSILVETAFISNPEEESRLGDDAYQDKLANAIVDGIKRYFASNPATARSKMAIRD</sequence>
<dbReference type="GO" id="GO:0071555">
    <property type="term" value="P:cell wall organization"/>
    <property type="evidence" value="ECO:0007669"/>
    <property type="project" value="UniProtKB-KW"/>
</dbReference>
<dbReference type="Pfam" id="PF11741">
    <property type="entry name" value="AMIN"/>
    <property type="match status" value="1"/>
</dbReference>
<dbReference type="EMBL" id="AP021881">
    <property type="protein sequence ID" value="BBO99906.1"/>
    <property type="molecule type" value="Genomic_DNA"/>
</dbReference>
<evidence type="ECO:0000256" key="9">
    <source>
        <dbReference type="ARBA" id="ARBA00074581"/>
    </source>
</evidence>
<dbReference type="SMART" id="SM00646">
    <property type="entry name" value="Ami_3"/>
    <property type="match status" value="1"/>
</dbReference>
<comment type="similarity">
    <text evidence="3">Belongs to the N-acetylmuramoyl-L-alanine amidase 3 family.</text>
</comment>
<organism evidence="13 14">
    <name type="scientific">Sulfuriferula nivalis</name>
    <dbReference type="NCBI Taxonomy" id="2675298"/>
    <lineage>
        <taxon>Bacteria</taxon>
        <taxon>Pseudomonadati</taxon>
        <taxon>Pseudomonadota</taxon>
        <taxon>Betaproteobacteria</taxon>
        <taxon>Nitrosomonadales</taxon>
        <taxon>Sulfuricellaceae</taxon>
        <taxon>Sulfuriferula</taxon>
    </lineage>
</organism>
<dbReference type="InterPro" id="IPR050695">
    <property type="entry name" value="N-acetylmuramoyl_amidase_3"/>
</dbReference>
<feature type="domain" description="MurNAc-LAA" evidence="12">
    <location>
        <begin position="274"/>
        <end position="429"/>
    </location>
</feature>
<dbReference type="PANTHER" id="PTHR30404:SF0">
    <property type="entry name" value="N-ACETYLMURAMOYL-L-ALANINE AMIDASE AMIC"/>
    <property type="match status" value="1"/>
</dbReference>
<evidence type="ECO:0000256" key="11">
    <source>
        <dbReference type="SAM" id="SignalP"/>
    </source>
</evidence>
<comment type="catalytic activity">
    <reaction evidence="1">
        <text>Hydrolyzes the link between N-acetylmuramoyl residues and L-amino acid residues in certain cell-wall glycopeptides.</text>
        <dbReference type="EC" id="3.5.1.28"/>
    </reaction>
</comment>
<feature type="chain" id="PRO_5032869727" description="N-acetylmuramoyl-L-alanine amidase AmiC" evidence="11">
    <location>
        <begin position="27"/>
        <end position="447"/>
    </location>
</feature>
<proteinExistence type="inferred from homology"/>
<dbReference type="Gene3D" id="3.40.630.40">
    <property type="entry name" value="Zn-dependent exopeptidases"/>
    <property type="match status" value="1"/>
</dbReference>
<dbReference type="GO" id="GO:0008745">
    <property type="term" value="F:N-acetylmuramoyl-L-alanine amidase activity"/>
    <property type="evidence" value="ECO:0007669"/>
    <property type="project" value="UniProtKB-EC"/>
</dbReference>
<evidence type="ECO:0000256" key="2">
    <source>
        <dbReference type="ARBA" id="ARBA00004418"/>
    </source>
</evidence>
<evidence type="ECO:0000259" key="12">
    <source>
        <dbReference type="SMART" id="SM00646"/>
    </source>
</evidence>
<keyword evidence="5 11" id="KW-0732">Signal</keyword>
<evidence type="ECO:0000256" key="7">
    <source>
        <dbReference type="ARBA" id="ARBA00022801"/>
    </source>
</evidence>
<feature type="region of interest" description="Disordered" evidence="10">
    <location>
        <begin position="153"/>
        <end position="202"/>
    </location>
</feature>
<comment type="subcellular location">
    <subcellularLocation>
        <location evidence="2">Periplasm</location>
    </subcellularLocation>
</comment>
<dbReference type="KEGG" id="sniv:SFSGTM_06150"/>
<evidence type="ECO:0000313" key="14">
    <source>
        <dbReference type="Proteomes" id="UP000463939"/>
    </source>
</evidence>
<dbReference type="EC" id="3.5.1.28" evidence="4"/>
<evidence type="ECO:0000256" key="1">
    <source>
        <dbReference type="ARBA" id="ARBA00001561"/>
    </source>
</evidence>
<dbReference type="InterPro" id="IPR002508">
    <property type="entry name" value="MurNAc-LAA_cat"/>
</dbReference>
<keyword evidence="7" id="KW-0378">Hydrolase</keyword>
<keyword evidence="8" id="KW-0961">Cell wall biogenesis/degradation</keyword>
<dbReference type="CDD" id="cd02696">
    <property type="entry name" value="MurNAc-LAA"/>
    <property type="match status" value="1"/>
</dbReference>
<evidence type="ECO:0000256" key="8">
    <source>
        <dbReference type="ARBA" id="ARBA00023316"/>
    </source>
</evidence>
<evidence type="ECO:0000256" key="6">
    <source>
        <dbReference type="ARBA" id="ARBA00022764"/>
    </source>
</evidence>
<dbReference type="FunFam" id="3.40.630.40:FF:000001">
    <property type="entry name" value="N-acetylmuramoyl-L-alanine amidase"/>
    <property type="match status" value="1"/>
</dbReference>
<dbReference type="InterPro" id="IPR021731">
    <property type="entry name" value="AMIN_dom"/>
</dbReference>
<dbReference type="SUPFAM" id="SSF53187">
    <property type="entry name" value="Zn-dependent exopeptidases"/>
    <property type="match status" value="1"/>
</dbReference>
<evidence type="ECO:0000256" key="5">
    <source>
        <dbReference type="ARBA" id="ARBA00022729"/>
    </source>
</evidence>
<dbReference type="PANTHER" id="PTHR30404">
    <property type="entry name" value="N-ACETYLMURAMOYL-L-ALANINE AMIDASE"/>
    <property type="match status" value="1"/>
</dbReference>
<dbReference type="Pfam" id="PF01520">
    <property type="entry name" value="Amidase_3"/>
    <property type="match status" value="1"/>
</dbReference>
<dbReference type="RefSeq" id="WP_232526028.1">
    <property type="nucleotide sequence ID" value="NZ_AP021881.1"/>
</dbReference>
<feature type="compositionally biased region" description="Basic and acidic residues" evidence="10">
    <location>
        <begin position="160"/>
        <end position="201"/>
    </location>
</feature>
<feature type="signal peptide" evidence="11">
    <location>
        <begin position="1"/>
        <end position="26"/>
    </location>
</feature>
<evidence type="ECO:0000256" key="10">
    <source>
        <dbReference type="SAM" id="MobiDB-lite"/>
    </source>
</evidence>
<keyword evidence="14" id="KW-1185">Reference proteome</keyword>
<name>A0A809SCI3_9PROT</name>
<dbReference type="GO" id="GO:0009253">
    <property type="term" value="P:peptidoglycan catabolic process"/>
    <property type="evidence" value="ECO:0007669"/>
    <property type="project" value="InterPro"/>
</dbReference>